<evidence type="ECO:0000313" key="3">
    <source>
        <dbReference type="EMBL" id="BBX00840.1"/>
    </source>
</evidence>
<evidence type="ECO:0000259" key="2">
    <source>
        <dbReference type="Pfam" id="PF05305"/>
    </source>
</evidence>
<dbReference type="EMBL" id="AP022560">
    <property type="protein sequence ID" value="BBX00840.1"/>
    <property type="molecule type" value="Genomic_DNA"/>
</dbReference>
<keyword evidence="4" id="KW-1185">Reference proteome</keyword>
<accession>A0AAD1M5Y9</accession>
<keyword evidence="1" id="KW-0732">Signal</keyword>
<evidence type="ECO:0000256" key="1">
    <source>
        <dbReference type="SAM" id="SignalP"/>
    </source>
</evidence>
<protein>
    <recommendedName>
        <fullName evidence="2">DUF732 domain-containing protein</fullName>
    </recommendedName>
</protein>
<evidence type="ECO:0000313" key="4">
    <source>
        <dbReference type="Proteomes" id="UP000466681"/>
    </source>
</evidence>
<dbReference type="Pfam" id="PF05305">
    <property type="entry name" value="DUF732"/>
    <property type="match status" value="1"/>
</dbReference>
<feature type="signal peptide" evidence="1">
    <location>
        <begin position="1"/>
        <end position="33"/>
    </location>
</feature>
<dbReference type="KEGG" id="mmor:MMOR_17760"/>
<sequence>MFARNGVTKFAGTAIVAGALGLAAFTAAGTASAMSSADDNFLADLSAEGIGYDSPQSAIYAAHDVCTAIDGGADPVDLGLEIKGETDLTTDQVATFVVSAVHNYCPEYRTIFG</sequence>
<dbReference type="AlphaFoldDB" id="A0AAD1M5Y9"/>
<dbReference type="RefSeq" id="WP_083148900.1">
    <property type="nucleotide sequence ID" value="NZ_AP022560.1"/>
</dbReference>
<dbReference type="InterPro" id="IPR007969">
    <property type="entry name" value="DUF732"/>
</dbReference>
<reference evidence="3 4" key="1">
    <citation type="journal article" date="2019" name="Emerg. Microbes Infect.">
        <title>Comprehensive subspecies identification of 175 nontuberculous mycobacteria species based on 7547 genomic profiles.</title>
        <authorList>
            <person name="Matsumoto Y."/>
            <person name="Kinjo T."/>
            <person name="Motooka D."/>
            <person name="Nabeya D."/>
            <person name="Jung N."/>
            <person name="Uechi K."/>
            <person name="Horii T."/>
            <person name="Iida T."/>
            <person name="Fujita J."/>
            <person name="Nakamura S."/>
        </authorList>
    </citation>
    <scope>NUCLEOTIDE SEQUENCE [LARGE SCALE GENOMIC DNA]</scope>
    <source>
        <strain evidence="3 4">JCM 6375</strain>
    </source>
</reference>
<feature type="chain" id="PRO_5042021477" description="DUF732 domain-containing protein" evidence="1">
    <location>
        <begin position="34"/>
        <end position="113"/>
    </location>
</feature>
<organism evidence="3 4">
    <name type="scientific">Mycolicibacterium moriokaense</name>
    <dbReference type="NCBI Taxonomy" id="39691"/>
    <lineage>
        <taxon>Bacteria</taxon>
        <taxon>Bacillati</taxon>
        <taxon>Actinomycetota</taxon>
        <taxon>Actinomycetes</taxon>
        <taxon>Mycobacteriales</taxon>
        <taxon>Mycobacteriaceae</taxon>
        <taxon>Mycolicibacterium</taxon>
    </lineage>
</organism>
<dbReference type="Proteomes" id="UP000466681">
    <property type="component" value="Chromosome"/>
</dbReference>
<feature type="domain" description="DUF732" evidence="2">
    <location>
        <begin position="37"/>
        <end position="107"/>
    </location>
</feature>
<gene>
    <name evidence="3" type="ORF">MMOR_17760</name>
</gene>
<proteinExistence type="predicted"/>
<name>A0AAD1M5Y9_9MYCO</name>